<dbReference type="InterPro" id="IPR029058">
    <property type="entry name" value="AB_hydrolase_fold"/>
</dbReference>
<dbReference type="InterPro" id="IPR001375">
    <property type="entry name" value="Peptidase_S9_cat"/>
</dbReference>
<reference evidence="5" key="1">
    <citation type="submission" date="2023-09" db="EMBL/GenBank/DDBJ databases">
        <authorList>
            <person name="Li S."/>
            <person name="Li X."/>
            <person name="Zhang C."/>
            <person name="Zhao Z."/>
        </authorList>
    </citation>
    <scope>NUCLEOTIDE SEQUENCE [LARGE SCALE GENOMIC DNA]</scope>
    <source>
        <strain evidence="5">SQ345</strain>
    </source>
</reference>
<gene>
    <name evidence="4" type="ORF">RI845_12040</name>
</gene>
<dbReference type="Pfam" id="PF00326">
    <property type="entry name" value="Peptidase_S9"/>
    <property type="match status" value="1"/>
</dbReference>
<dbReference type="Proteomes" id="UP001248581">
    <property type="component" value="Chromosome"/>
</dbReference>
<proteinExistence type="predicted"/>
<evidence type="ECO:0000313" key="5">
    <source>
        <dbReference type="Proteomes" id="UP001248581"/>
    </source>
</evidence>
<evidence type="ECO:0000259" key="3">
    <source>
        <dbReference type="Pfam" id="PF00326"/>
    </source>
</evidence>
<protein>
    <submittedName>
        <fullName evidence="4">Prolyl oligopeptidase family serine peptidase</fullName>
    </submittedName>
</protein>
<feature type="chain" id="PRO_5047116903" evidence="2">
    <location>
        <begin position="23"/>
        <end position="647"/>
    </location>
</feature>
<dbReference type="SUPFAM" id="SSF53474">
    <property type="entry name" value="alpha/beta-Hydrolases"/>
    <property type="match status" value="1"/>
</dbReference>
<dbReference type="RefSeq" id="WP_348386412.1">
    <property type="nucleotide sequence ID" value="NZ_CP134146.1"/>
</dbReference>
<feature type="domain" description="Peptidase S9 prolyl oligopeptidase catalytic" evidence="3">
    <location>
        <begin position="437"/>
        <end position="646"/>
    </location>
</feature>
<evidence type="ECO:0000256" key="1">
    <source>
        <dbReference type="ARBA" id="ARBA00022801"/>
    </source>
</evidence>
<dbReference type="SUPFAM" id="SSF82171">
    <property type="entry name" value="DPP6 N-terminal domain-like"/>
    <property type="match status" value="1"/>
</dbReference>
<evidence type="ECO:0000313" key="4">
    <source>
        <dbReference type="EMBL" id="WNC67248.1"/>
    </source>
</evidence>
<organism evidence="4 5">
    <name type="scientific">Thalassotalea nanhaiensis</name>
    <dbReference type="NCBI Taxonomy" id="3065648"/>
    <lineage>
        <taxon>Bacteria</taxon>
        <taxon>Pseudomonadati</taxon>
        <taxon>Pseudomonadota</taxon>
        <taxon>Gammaproteobacteria</taxon>
        <taxon>Alteromonadales</taxon>
        <taxon>Colwelliaceae</taxon>
        <taxon>Thalassotalea</taxon>
    </lineage>
</organism>
<dbReference type="PANTHER" id="PTHR42776:SF27">
    <property type="entry name" value="DIPEPTIDYL PEPTIDASE FAMILY MEMBER 6"/>
    <property type="match status" value="1"/>
</dbReference>
<keyword evidence="1" id="KW-0378">Hydrolase</keyword>
<feature type="signal peptide" evidence="2">
    <location>
        <begin position="1"/>
        <end position="22"/>
    </location>
</feature>
<name>A0ABY9TEN5_9GAMM</name>
<sequence length="647" mass="73007">MFKKSPLFLLLMLFSICFSANANNWSHLFDRPEYLGVKISPDGNHLAVKILKDDKPALAFIERATMKVTGSAILPGNNEVGYYEWVNNERVVIQINQREPWSKESYFYGELYAINKDSSKAKLIYGYRAGSKQVGSNIKKNQQIIGWAQVIDFLPEDDKHILISSTPQSRHSDVIASIFKIDVYTGKIKQKLGKGPAPKARFITDVDGNLKVATAIDKNYNRQAYLKKGDEWHQIPEANFGQYFTPLTVNQSGEHLYVIDNFEQDIAGLFKLNLTDGSYKHILTDKKVDISAVNKTVDKRNVYALRVDDEFPAYYMLNKSLPEAKVFKKLVASFPGHVIDITSQTEDGKLSIVRTSSDIEAGTFYLFDNEKNSLSLMFKYYPNLDSNKLVYTDPIKFTTSDNLEISGLFTQGKVAKKGEIAPLIVYVHGGPHARDYWGFDATNQYLALNGYSVLQINFRGSSGYGSTFEEAGYRNWGSAIQQDILEAYNWAINTGKAEKGKACVMGASFGGYSAVQSAINYPDTYKCAVAYAGVYDLEFMYDEGNIKRLYSGKSYLEKTLGTDETVLKAMSPVHGVDKINIPLLIAHGELDKQVPFEHSERLIDALDESNKEYIWYPIEGEGHGFFDPEDKKEYMNNVLKFLNEHLM</sequence>
<keyword evidence="2" id="KW-0732">Signal</keyword>
<accession>A0ABY9TEN5</accession>
<dbReference type="EMBL" id="CP134146">
    <property type="protein sequence ID" value="WNC67248.1"/>
    <property type="molecule type" value="Genomic_DNA"/>
</dbReference>
<keyword evidence="5" id="KW-1185">Reference proteome</keyword>
<dbReference type="PANTHER" id="PTHR42776">
    <property type="entry name" value="SERINE PEPTIDASE S9 FAMILY MEMBER"/>
    <property type="match status" value="1"/>
</dbReference>
<dbReference type="Gene3D" id="3.40.50.1820">
    <property type="entry name" value="alpha/beta hydrolase"/>
    <property type="match status" value="1"/>
</dbReference>
<evidence type="ECO:0000256" key="2">
    <source>
        <dbReference type="SAM" id="SignalP"/>
    </source>
</evidence>